<dbReference type="EMBL" id="ASPP01013739">
    <property type="protein sequence ID" value="ETO19366.1"/>
    <property type="molecule type" value="Genomic_DNA"/>
</dbReference>
<feature type="compositionally biased region" description="Basic and acidic residues" evidence="1">
    <location>
        <begin position="308"/>
        <end position="326"/>
    </location>
</feature>
<accession>X6N011</accession>
<evidence type="ECO:0000256" key="1">
    <source>
        <dbReference type="SAM" id="MobiDB-lite"/>
    </source>
</evidence>
<feature type="region of interest" description="Disordered" evidence="1">
    <location>
        <begin position="395"/>
        <end position="428"/>
    </location>
</feature>
<keyword evidence="4" id="KW-1185">Reference proteome</keyword>
<gene>
    <name evidence="3" type="ORF">RFI_17863</name>
</gene>
<keyword evidence="2" id="KW-0812">Transmembrane</keyword>
<feature type="transmembrane region" description="Helical" evidence="2">
    <location>
        <begin position="278"/>
        <end position="296"/>
    </location>
</feature>
<feature type="region of interest" description="Disordered" evidence="1">
    <location>
        <begin position="201"/>
        <end position="220"/>
    </location>
</feature>
<dbReference type="Proteomes" id="UP000023152">
    <property type="component" value="Unassembled WGS sequence"/>
</dbReference>
<protein>
    <submittedName>
        <fullName evidence="3">Uncharacterized protein</fullName>
    </submittedName>
</protein>
<reference evidence="3 4" key="1">
    <citation type="journal article" date="2013" name="Curr. Biol.">
        <title>The Genome of the Foraminiferan Reticulomyxa filosa.</title>
        <authorList>
            <person name="Glockner G."/>
            <person name="Hulsmann N."/>
            <person name="Schleicher M."/>
            <person name="Noegel A.A."/>
            <person name="Eichinger L."/>
            <person name="Gallinger C."/>
            <person name="Pawlowski J."/>
            <person name="Sierra R."/>
            <person name="Euteneuer U."/>
            <person name="Pillet L."/>
            <person name="Moustafa A."/>
            <person name="Platzer M."/>
            <person name="Groth M."/>
            <person name="Szafranski K."/>
            <person name="Schliwa M."/>
        </authorList>
    </citation>
    <scope>NUCLEOTIDE SEQUENCE [LARGE SCALE GENOMIC DNA]</scope>
</reference>
<evidence type="ECO:0000313" key="4">
    <source>
        <dbReference type="Proteomes" id="UP000023152"/>
    </source>
</evidence>
<organism evidence="3 4">
    <name type="scientific">Reticulomyxa filosa</name>
    <dbReference type="NCBI Taxonomy" id="46433"/>
    <lineage>
        <taxon>Eukaryota</taxon>
        <taxon>Sar</taxon>
        <taxon>Rhizaria</taxon>
        <taxon>Retaria</taxon>
        <taxon>Foraminifera</taxon>
        <taxon>Monothalamids</taxon>
        <taxon>Reticulomyxidae</taxon>
        <taxon>Reticulomyxa</taxon>
    </lineage>
</organism>
<feature type="region of interest" description="Disordered" evidence="1">
    <location>
        <begin position="308"/>
        <end position="344"/>
    </location>
</feature>
<evidence type="ECO:0000313" key="3">
    <source>
        <dbReference type="EMBL" id="ETO19366.1"/>
    </source>
</evidence>
<feature type="non-terminal residue" evidence="3">
    <location>
        <position position="428"/>
    </location>
</feature>
<dbReference type="AlphaFoldDB" id="X6N011"/>
<sequence length="428" mass="48337">MTNKQKAIGSRTYKLTWGLPGPGDSTSCTYYITLCAGDRTTGAECTYYYYVADGINDGDTMEITNPKDIGTIRYVYLLHENGCLDEFCFSYEHFLYIIFIMFIKKNQLWTFSYYYYYFFFFLGTVQVDSKKVTIGPPFVLGCITDLTGPLGCTYMAINLDATASPPGKIYSSVTQLLCDWPALTTFSPICLLPKNKQTNKRAGTFSPSVSPTKMPTTQSPTKAPVIAGDGVFQCTTSYTYTIDDPTVQDSQVASIVYSAVMAVYKDAKIDSKVSIYNIYTYIYIYICIYMYMYVYIKNIALLQTGDGKHEQKRDNNTNDRRGECRTGDLGSVQREERRHPDEFECEAKSRQRLAEDARLKQKRDEFRRNELKKQEKLDLQVQANVVPISVEGLDTGVAASTDADRKLSSAQTSEESSTEDSQHDPVDP</sequence>
<keyword evidence="2" id="KW-1133">Transmembrane helix</keyword>
<proteinExistence type="predicted"/>
<evidence type="ECO:0000256" key="2">
    <source>
        <dbReference type="SAM" id="Phobius"/>
    </source>
</evidence>
<keyword evidence="2" id="KW-0472">Membrane</keyword>
<name>X6N011_RETFI</name>
<feature type="compositionally biased region" description="Basic and acidic residues" evidence="1">
    <location>
        <begin position="333"/>
        <end position="344"/>
    </location>
</feature>
<comment type="caution">
    <text evidence="3">The sequence shown here is derived from an EMBL/GenBank/DDBJ whole genome shotgun (WGS) entry which is preliminary data.</text>
</comment>
<feature type="compositionally biased region" description="Polar residues" evidence="1">
    <location>
        <begin position="205"/>
        <end position="220"/>
    </location>
</feature>